<dbReference type="EMBL" id="JARVCO010000002">
    <property type="protein sequence ID" value="MDZ8117185.1"/>
    <property type="molecule type" value="Genomic_DNA"/>
</dbReference>
<dbReference type="PROSITE" id="PS51257">
    <property type="entry name" value="PROKAR_LIPOPROTEIN"/>
    <property type="match status" value="1"/>
</dbReference>
<reference evidence="1 2" key="1">
    <citation type="journal article" date="2024" name="Appl. Environ. Microbiol.">
        <title>Pontiella agarivorans sp. nov., a novel marine anaerobic bacterium capable of degrading macroalgal polysaccharides and fixing nitrogen.</title>
        <authorList>
            <person name="Liu N."/>
            <person name="Kivenson V."/>
            <person name="Peng X."/>
            <person name="Cui Z."/>
            <person name="Lankiewicz T.S."/>
            <person name="Gosselin K.M."/>
            <person name="English C.J."/>
            <person name="Blair E.M."/>
            <person name="O'Malley M.A."/>
            <person name="Valentine D.L."/>
        </authorList>
    </citation>
    <scope>NUCLEOTIDE SEQUENCE [LARGE SCALE GENOMIC DNA]</scope>
    <source>
        <strain evidence="1 2">NLcol2</strain>
    </source>
</reference>
<organism evidence="1 2">
    <name type="scientific">Pontiella agarivorans</name>
    <dbReference type="NCBI Taxonomy" id="3038953"/>
    <lineage>
        <taxon>Bacteria</taxon>
        <taxon>Pseudomonadati</taxon>
        <taxon>Kiritimatiellota</taxon>
        <taxon>Kiritimatiellia</taxon>
        <taxon>Kiritimatiellales</taxon>
        <taxon>Pontiellaceae</taxon>
        <taxon>Pontiella</taxon>
    </lineage>
</organism>
<keyword evidence="2" id="KW-1185">Reference proteome</keyword>
<dbReference type="RefSeq" id="WP_322606990.1">
    <property type="nucleotide sequence ID" value="NZ_JARVCO010000002.1"/>
</dbReference>
<sequence>MRYLFLVVSVLLLAGCAAPEPPAEPVVDPAASMEFLQPGLRPDVLLFPEYMLMEEYELNQHGRIPQTELIGAGLRTKLSLATVRKEYSDVLADKGWSISTMEIDRQAFRLIAQLNDQTVEIRGVQGRGPTEVFILYRSGSAVGDEEF</sequence>
<evidence type="ECO:0008006" key="3">
    <source>
        <dbReference type="Google" id="ProtNLM"/>
    </source>
</evidence>
<proteinExistence type="predicted"/>
<name>A0ABU5MSL1_9BACT</name>
<gene>
    <name evidence="1" type="ORF">P9H32_00985</name>
</gene>
<evidence type="ECO:0000313" key="2">
    <source>
        <dbReference type="Proteomes" id="UP001290861"/>
    </source>
</evidence>
<dbReference type="Proteomes" id="UP001290861">
    <property type="component" value="Unassembled WGS sequence"/>
</dbReference>
<accession>A0ABU5MSL1</accession>
<protein>
    <recommendedName>
        <fullName evidence="3">Lipoprotein</fullName>
    </recommendedName>
</protein>
<evidence type="ECO:0000313" key="1">
    <source>
        <dbReference type="EMBL" id="MDZ8117185.1"/>
    </source>
</evidence>
<comment type="caution">
    <text evidence="1">The sequence shown here is derived from an EMBL/GenBank/DDBJ whole genome shotgun (WGS) entry which is preliminary data.</text>
</comment>